<dbReference type="InterPro" id="IPR007219">
    <property type="entry name" value="XnlR_reg_dom"/>
</dbReference>
<dbReference type="InterPro" id="IPR001138">
    <property type="entry name" value="Zn2Cys6_DnaBD"/>
</dbReference>
<evidence type="ECO:0000256" key="1">
    <source>
        <dbReference type="ARBA" id="ARBA00004123"/>
    </source>
</evidence>
<keyword evidence="3" id="KW-0539">Nucleus</keyword>
<dbReference type="SMART" id="SM00066">
    <property type="entry name" value="GAL4"/>
    <property type="match status" value="1"/>
</dbReference>
<dbReference type="Gene3D" id="4.10.240.10">
    <property type="entry name" value="Zn(2)-C6 fungal-type DNA-binding domain"/>
    <property type="match status" value="1"/>
</dbReference>
<dbReference type="PROSITE" id="PS50048">
    <property type="entry name" value="ZN2_CY6_FUNGAL_2"/>
    <property type="match status" value="1"/>
</dbReference>
<dbReference type="PANTHER" id="PTHR31001">
    <property type="entry name" value="UNCHARACTERIZED TRANSCRIPTIONAL REGULATORY PROTEIN"/>
    <property type="match status" value="1"/>
</dbReference>
<dbReference type="Pfam" id="PF00172">
    <property type="entry name" value="Zn_clus"/>
    <property type="match status" value="1"/>
</dbReference>
<dbReference type="SMART" id="SM00906">
    <property type="entry name" value="Fungal_trans"/>
    <property type="match status" value="1"/>
</dbReference>
<keyword evidence="2" id="KW-0479">Metal-binding</keyword>
<evidence type="ECO:0000256" key="2">
    <source>
        <dbReference type="ARBA" id="ARBA00022723"/>
    </source>
</evidence>
<reference evidence="6 7" key="1">
    <citation type="submission" date="2023-01" db="EMBL/GenBank/DDBJ databases">
        <title>Analysis of 21 Apiospora genomes using comparative genomics revels a genus with tremendous synthesis potential of carbohydrate active enzymes and secondary metabolites.</title>
        <authorList>
            <person name="Sorensen T."/>
        </authorList>
    </citation>
    <scope>NUCLEOTIDE SEQUENCE [LARGE SCALE GENOMIC DNA]</scope>
    <source>
        <strain evidence="6 7">CBS 24483</strain>
    </source>
</reference>
<evidence type="ECO:0000256" key="4">
    <source>
        <dbReference type="SAM" id="MobiDB-lite"/>
    </source>
</evidence>
<evidence type="ECO:0000256" key="3">
    <source>
        <dbReference type="ARBA" id="ARBA00023242"/>
    </source>
</evidence>
<dbReference type="CDD" id="cd12148">
    <property type="entry name" value="fungal_TF_MHR"/>
    <property type="match status" value="1"/>
</dbReference>
<proteinExistence type="predicted"/>
<protein>
    <recommendedName>
        <fullName evidence="5">Zn(2)-C6 fungal-type domain-containing protein</fullName>
    </recommendedName>
</protein>
<organism evidence="6 7">
    <name type="scientific">Apiospora aurea</name>
    <dbReference type="NCBI Taxonomy" id="335848"/>
    <lineage>
        <taxon>Eukaryota</taxon>
        <taxon>Fungi</taxon>
        <taxon>Dikarya</taxon>
        <taxon>Ascomycota</taxon>
        <taxon>Pezizomycotina</taxon>
        <taxon>Sordariomycetes</taxon>
        <taxon>Xylariomycetidae</taxon>
        <taxon>Amphisphaeriales</taxon>
        <taxon>Apiosporaceae</taxon>
        <taxon>Apiospora</taxon>
    </lineage>
</organism>
<dbReference type="GeneID" id="92081970"/>
<dbReference type="RefSeq" id="XP_066695604.1">
    <property type="nucleotide sequence ID" value="XM_066848908.1"/>
</dbReference>
<dbReference type="PANTHER" id="PTHR31001:SF45">
    <property type="entry name" value="ZN(II)2CYS6 TRANSCRIPTION FACTOR (EUROFUNG)"/>
    <property type="match status" value="1"/>
</dbReference>
<dbReference type="Pfam" id="PF04082">
    <property type="entry name" value="Fungal_trans"/>
    <property type="match status" value="1"/>
</dbReference>
<keyword evidence="7" id="KW-1185">Reference proteome</keyword>
<dbReference type="CDD" id="cd00067">
    <property type="entry name" value="GAL4"/>
    <property type="match status" value="1"/>
</dbReference>
<evidence type="ECO:0000259" key="5">
    <source>
        <dbReference type="PROSITE" id="PS50048"/>
    </source>
</evidence>
<comment type="subcellular location">
    <subcellularLocation>
        <location evidence="1">Nucleus</location>
    </subcellularLocation>
</comment>
<dbReference type="SUPFAM" id="SSF57701">
    <property type="entry name" value="Zn2/Cys6 DNA-binding domain"/>
    <property type="match status" value="1"/>
</dbReference>
<name>A0ABR1Q0P6_9PEZI</name>
<sequence>MSSSHSPEDAAPAPAAVKSQRVLACVLCQQRKVKCDRKFPCSGCAKHNVQCIPATQTRRRRRRFPERDLLARLRYYEELLSSNKIKFDPLHGPSAAAHDDDDKDSPQGSYESGDEQTEPVATVGSSPPPAASYQAKDFWQAMGSAFRDTDVTNDIETLTLGISRLMVHSAMNQMYENDDHLLFGSRNSHNAVDLSTLHPEPIQIFRLWQVYLDNVNPLLKVTHTPTLQGRIVEAASKLGGIDPNLEALMFSIYSMAILSLDNDECESMFGLPKKDLSTKYQFACHQALSNLSVRTLTMPSSLSSLLSIAIRIAERMGLDSEAELAKHSVLEAEMRRRLWWSLVIFDHRTREKSHMHATSLVPTWDCKVPLNVNDSDLRPEMKEPPTEEAHGKPTEALFAVVRAEMADFVRNTPSHLEFTMPILKPIAQPLPEGGDVAALHRLIEEKHLKNCDDDNPLQFMAKWTVRSYIAKNRLLAYYAQFSNPPGASQPLPPTEAQRAAALSYALAMLQCDEKMMGSPLTKGFGWFNSDVFPFPAYVFVVQEIKRRPLARHAQQAWRVMSDSYLARFQPVDPQFVPMFKIFGNFILRAWDAFEAARRRAITTTKGEGGSSEDAPPDMTPPPLVPMIREMLAEMAQQEAQKTRAAANRTVTSISTPDLTRSGGSSVGSSALMDTDLDFSNFIMAMPMSGFGANPNLTYTFDRVMQDSATTYEETSPDPLLFSNSVPLDLDFNNQVYWNTFEWGTERGW</sequence>
<feature type="domain" description="Zn(2)-C6 fungal-type" evidence="5">
    <location>
        <begin position="24"/>
        <end position="51"/>
    </location>
</feature>
<feature type="region of interest" description="Disordered" evidence="4">
    <location>
        <begin position="87"/>
        <end position="131"/>
    </location>
</feature>
<accession>A0ABR1Q0P6</accession>
<dbReference type="InterPro" id="IPR036864">
    <property type="entry name" value="Zn2-C6_fun-type_DNA-bd_sf"/>
</dbReference>
<comment type="caution">
    <text evidence="6">The sequence shown here is derived from an EMBL/GenBank/DDBJ whole genome shotgun (WGS) entry which is preliminary data.</text>
</comment>
<dbReference type="EMBL" id="JAQQWE010000008">
    <property type="protein sequence ID" value="KAK7943573.1"/>
    <property type="molecule type" value="Genomic_DNA"/>
</dbReference>
<evidence type="ECO:0000313" key="7">
    <source>
        <dbReference type="Proteomes" id="UP001391051"/>
    </source>
</evidence>
<gene>
    <name evidence="6" type="ORF">PG986_012686</name>
</gene>
<dbReference type="Proteomes" id="UP001391051">
    <property type="component" value="Unassembled WGS sequence"/>
</dbReference>
<dbReference type="InterPro" id="IPR050613">
    <property type="entry name" value="Sec_Metabolite_Reg"/>
</dbReference>
<evidence type="ECO:0000313" key="6">
    <source>
        <dbReference type="EMBL" id="KAK7943573.1"/>
    </source>
</evidence>